<reference evidence="2 3" key="1">
    <citation type="submission" date="2020-03" db="EMBL/GenBank/DDBJ databases">
        <authorList>
            <person name="Bakhshi Ganjeh M."/>
        </authorList>
    </citation>
    <scope>NUCLEOTIDE SEQUENCE [LARGE SCALE GENOMIC DNA]</scope>
    <source>
        <strain evidence="3">Iran 50</strain>
    </source>
</reference>
<gene>
    <name evidence="2" type="ORF">HC231_12915</name>
</gene>
<feature type="region of interest" description="Disordered" evidence="1">
    <location>
        <begin position="149"/>
        <end position="170"/>
    </location>
</feature>
<evidence type="ECO:0000256" key="1">
    <source>
        <dbReference type="SAM" id="MobiDB-lite"/>
    </source>
</evidence>
<dbReference type="EMBL" id="CP050854">
    <property type="protein sequence ID" value="QTF08704.1"/>
    <property type="molecule type" value="Genomic_DNA"/>
</dbReference>
<dbReference type="RefSeq" id="WP_208227036.1">
    <property type="nucleotide sequence ID" value="NZ_CP050854.1"/>
</dbReference>
<keyword evidence="3" id="KW-1185">Reference proteome</keyword>
<dbReference type="Pfam" id="PF10722">
    <property type="entry name" value="YbjN"/>
    <property type="match status" value="1"/>
</dbReference>
<evidence type="ECO:0000313" key="2">
    <source>
        <dbReference type="EMBL" id="QTF08704.1"/>
    </source>
</evidence>
<organism evidence="2 3">
    <name type="scientific">Brenneria izadpanahii</name>
    <dbReference type="NCBI Taxonomy" id="2722756"/>
    <lineage>
        <taxon>Bacteria</taxon>
        <taxon>Pseudomonadati</taxon>
        <taxon>Pseudomonadota</taxon>
        <taxon>Gammaproteobacteria</taxon>
        <taxon>Enterobacterales</taxon>
        <taxon>Pectobacteriaceae</taxon>
        <taxon>Brenneria</taxon>
    </lineage>
</organism>
<sequence length="185" mass="20355">MKEQELIKSVNVASLTENLQSMGYRVTPSEQNGIVQLLSASQGMGFSVRFGNSAPEADAWLDFTFGCVLRIEGELPEAMTAQWNRSKRFSRLSEQEHFLALEMDCLVAGGVSGGFIRANIEIWDRLMQEFLLYLRTYRQVSAEETTLGSADAAPKTAGLTGDKAQSPAASVEQDIALEQEIELKA</sequence>
<name>A0ABX7UYS2_9GAMM</name>
<evidence type="ECO:0000313" key="3">
    <source>
        <dbReference type="Proteomes" id="UP000671960"/>
    </source>
</evidence>
<proteinExistence type="predicted"/>
<accession>A0ABX7UYS2</accession>
<dbReference type="InterPro" id="IPR019660">
    <property type="entry name" value="Put_sensory_transdc_reg_YbjN"/>
</dbReference>
<protein>
    <submittedName>
        <fullName evidence="2">YbjN domain-containing protein</fullName>
    </submittedName>
</protein>
<dbReference type="Proteomes" id="UP000671960">
    <property type="component" value="Chromosome"/>
</dbReference>